<sequence length="284" mass="32564">MRFVFLVILLIVNLIAGEYYTKEIIFEKITKPTLIRVKIDNELYEQMVSNDIRIYSSNGDIENHYIKSRRPNLLSLDSKDGYNISTIPLFSKSISSEYTDYIFKPNGTPADKIIPNIEDKEYERVAKIYIGNREGDWHFLLKRTLKDSKVLEVKDNIISLNSHTNFIRLMVDNGSNNHPLTINSLKIKTAPHYLYFMADSNQTYNVHFTKEHNKNLDTKIANLVEGNSTFIEGRLANLKRNQIVNAKKKSDTKENDDKDALAVIIVLAVVVLLYIAVGFINGSD</sequence>
<dbReference type="EMBL" id="FPHE01000134">
    <property type="protein sequence ID" value="SFV64605.1"/>
    <property type="molecule type" value="Genomic_DNA"/>
</dbReference>
<evidence type="ECO:0000313" key="2">
    <source>
        <dbReference type="EMBL" id="SFV64605.1"/>
    </source>
</evidence>
<keyword evidence="1" id="KW-0472">Membrane</keyword>
<proteinExistence type="predicted"/>
<accession>A0A1W1CFT0</accession>
<name>A0A1W1CFT0_9ZZZZ</name>
<organism evidence="2">
    <name type="scientific">hydrothermal vent metagenome</name>
    <dbReference type="NCBI Taxonomy" id="652676"/>
    <lineage>
        <taxon>unclassified sequences</taxon>
        <taxon>metagenomes</taxon>
        <taxon>ecological metagenomes</taxon>
    </lineage>
</organism>
<evidence type="ECO:0000256" key="1">
    <source>
        <dbReference type="SAM" id="Phobius"/>
    </source>
</evidence>
<keyword evidence="1" id="KW-0812">Transmembrane</keyword>
<keyword evidence="1" id="KW-1133">Transmembrane helix</keyword>
<protein>
    <submittedName>
        <fullName evidence="2">Uncharacterized protein</fullName>
    </submittedName>
</protein>
<reference evidence="2" key="1">
    <citation type="submission" date="2016-10" db="EMBL/GenBank/DDBJ databases">
        <authorList>
            <person name="de Groot N.N."/>
        </authorList>
    </citation>
    <scope>NUCLEOTIDE SEQUENCE</scope>
</reference>
<gene>
    <name evidence="2" type="ORF">MNB_SV-12-1159</name>
</gene>
<dbReference type="AlphaFoldDB" id="A0A1W1CFT0"/>
<feature type="transmembrane region" description="Helical" evidence="1">
    <location>
        <begin position="260"/>
        <end position="280"/>
    </location>
</feature>